<evidence type="ECO:0000313" key="2">
    <source>
        <dbReference type="Proteomes" id="UP000838160"/>
    </source>
</evidence>
<evidence type="ECO:0008006" key="3">
    <source>
        <dbReference type="Google" id="ProtNLM"/>
    </source>
</evidence>
<reference evidence="1" key="1">
    <citation type="submission" date="2021-12" db="EMBL/GenBank/DDBJ databases">
        <authorList>
            <person name="Rodrigo-Torres L."/>
            <person name="Arahal R. D."/>
            <person name="Lucena T."/>
        </authorList>
    </citation>
    <scope>NUCLEOTIDE SEQUENCE</scope>
    <source>
        <strain evidence="1">CECT 8226</strain>
    </source>
</reference>
<keyword evidence="2" id="KW-1185">Reference proteome</keyword>
<dbReference type="PROSITE" id="PS51257">
    <property type="entry name" value="PROKAR_LIPOPROTEIN"/>
    <property type="match status" value="1"/>
</dbReference>
<dbReference type="RefSeq" id="WP_237483479.1">
    <property type="nucleotide sequence ID" value="NZ_CAKLCM010000001.1"/>
</dbReference>
<protein>
    <recommendedName>
        <fullName evidence="3">Lipoprotein</fullName>
    </recommendedName>
</protein>
<gene>
    <name evidence="1" type="ORF">VHP8226_00425</name>
</gene>
<accession>A0ABM8ZEY7</accession>
<sequence length="604" mass="67535">MRQSKVMLTTPSIPVPLRILILTTALSSMGCSDENSSSKPDESLSYSLSATNQVDTVSRSRWDGYDLDDISIKKVNETSIQLINHTPRFLANPLLMLNHSLFKVEQSVQPFEVITLELPQHIMPLSTAQYVEEQPFFKAQVAAYVDPNESSDTYSEPTLENIDQYEKELRGLKNVLNNYTYSKEFVYYIEEYMSATTSQTQLTKEQLAKGQWCELHQTTHSLFSLPSSGDFAQFKANDTSSNSDKHLSYMIHKPSARYGMLNSGGWGQATIADGWLAVRDFRLPTEGAVAPKDTFLHEKMHNHGFNHSGGMTYGYPAQITNFVSQYWGDNFYQLGAVEQETPSLAVFYQTQASEEGVKIAFEFVDKQADSDSSKSIDQFLLVVTDSLMLKSAEHIDSQQVTTRLNADKIANDGNSYIFDQIPTITAQTVDDINSADYQAEKLVLTFATPTSGQANSIAAPTTLMLSAGSSDNFMQQANIIVNYPGTLGYFTQNDEYEFDGQYVYTEKETLADPETQVFTQDYKTFTPEQASDYCAEKQLTLGRLQPWGSEAMMQLQSDFYIYGSQVGLSYETGEPIAVSVPTTYRPNFITEVAEGALIVCDKTN</sequence>
<proteinExistence type="predicted"/>
<dbReference type="EMBL" id="CAKLCM010000001">
    <property type="protein sequence ID" value="CAH0524585.1"/>
    <property type="molecule type" value="Genomic_DNA"/>
</dbReference>
<dbReference type="Proteomes" id="UP000838160">
    <property type="component" value="Unassembled WGS sequence"/>
</dbReference>
<organism evidence="1 2">
    <name type="scientific">Vibrio hippocampi</name>
    <dbReference type="NCBI Taxonomy" id="654686"/>
    <lineage>
        <taxon>Bacteria</taxon>
        <taxon>Pseudomonadati</taxon>
        <taxon>Pseudomonadota</taxon>
        <taxon>Gammaproteobacteria</taxon>
        <taxon>Vibrionales</taxon>
        <taxon>Vibrionaceae</taxon>
        <taxon>Vibrio</taxon>
    </lineage>
</organism>
<comment type="caution">
    <text evidence="1">The sequence shown here is derived from an EMBL/GenBank/DDBJ whole genome shotgun (WGS) entry which is preliminary data.</text>
</comment>
<evidence type="ECO:0000313" key="1">
    <source>
        <dbReference type="EMBL" id="CAH0524585.1"/>
    </source>
</evidence>
<name>A0ABM8ZEY7_9VIBR</name>